<dbReference type="GeneID" id="105841998"/>
<feature type="domain" description="Single" evidence="4">
    <location>
        <begin position="37"/>
        <end position="99"/>
    </location>
</feature>
<evidence type="ECO:0000313" key="6">
    <source>
        <dbReference type="Proteomes" id="UP000005204"/>
    </source>
</evidence>
<protein>
    <recommendedName>
        <fullName evidence="4">Single domain-containing protein</fullName>
    </recommendedName>
</protein>
<sequence>MWQGAAVCWALVSVVLASITIGPLEPIPDKLKDAEGCYISDLDVLLAFNETLNTECQEISCDIKAVTYTSCGLMRAIEPCEVLEDKDKPYPECCPRIKCPDLVNPTELVSTE</sequence>
<evidence type="ECO:0000256" key="1">
    <source>
        <dbReference type="ARBA" id="ARBA00004613"/>
    </source>
</evidence>
<reference evidence="6" key="1">
    <citation type="journal article" date="2008" name="Insect Biochem. Mol. Biol.">
        <title>The genome of a lepidopteran model insect, the silkworm Bombyx mori.</title>
        <authorList>
            <consortium name="International Silkworm Genome Consortium"/>
        </authorList>
    </citation>
    <scope>NUCLEOTIDE SEQUENCE [LARGE SCALE GENOMIC DNA]</scope>
    <source>
        <strain evidence="6">p50T</strain>
    </source>
</reference>
<dbReference type="CTD" id="318146"/>
<evidence type="ECO:0000259" key="4">
    <source>
        <dbReference type="SMART" id="SM01318"/>
    </source>
</evidence>
<dbReference type="RefSeq" id="XP_012547804.1">
    <property type="nucleotide sequence ID" value="XM_012692350.4"/>
</dbReference>
<dbReference type="InterPro" id="IPR029277">
    <property type="entry name" value="SVWC_dom"/>
</dbReference>
<accession>A0A8R2C703</accession>
<feature type="signal peptide" evidence="3">
    <location>
        <begin position="1"/>
        <end position="17"/>
    </location>
</feature>
<evidence type="ECO:0000313" key="5">
    <source>
        <dbReference type="EnsemblMetazoa" id="XP_012547804.1"/>
    </source>
</evidence>
<keyword evidence="2" id="KW-0964">Secreted</keyword>
<dbReference type="AlphaFoldDB" id="A0A8R2C703"/>
<dbReference type="GO" id="GO:0005576">
    <property type="term" value="C:extracellular region"/>
    <property type="evidence" value="ECO:0007669"/>
    <property type="project" value="UniProtKB-SubCell"/>
</dbReference>
<dbReference type="OrthoDB" id="7390288at2759"/>
<name>A0A8R2C703_BOMMO</name>
<dbReference type="Proteomes" id="UP000005204">
    <property type="component" value="Unassembled WGS sequence"/>
</dbReference>
<proteinExistence type="predicted"/>
<comment type="subcellular location">
    <subcellularLocation>
        <location evidence="1">Secreted</location>
    </subcellularLocation>
</comment>
<reference evidence="5" key="2">
    <citation type="submission" date="2022-06" db="UniProtKB">
        <authorList>
            <consortium name="EnsemblMetazoa"/>
        </authorList>
    </citation>
    <scope>IDENTIFICATION</scope>
    <source>
        <strain evidence="5">p50T (Dazao)</strain>
    </source>
</reference>
<feature type="chain" id="PRO_5035713348" description="Single domain-containing protein" evidence="3">
    <location>
        <begin position="18"/>
        <end position="112"/>
    </location>
</feature>
<organism evidence="5 6">
    <name type="scientific">Bombyx mori</name>
    <name type="common">Silk moth</name>
    <dbReference type="NCBI Taxonomy" id="7091"/>
    <lineage>
        <taxon>Eukaryota</taxon>
        <taxon>Metazoa</taxon>
        <taxon>Ecdysozoa</taxon>
        <taxon>Arthropoda</taxon>
        <taxon>Hexapoda</taxon>
        <taxon>Insecta</taxon>
        <taxon>Pterygota</taxon>
        <taxon>Neoptera</taxon>
        <taxon>Endopterygota</taxon>
        <taxon>Lepidoptera</taxon>
        <taxon>Glossata</taxon>
        <taxon>Ditrysia</taxon>
        <taxon>Bombycoidea</taxon>
        <taxon>Bombycidae</taxon>
        <taxon>Bombycinae</taxon>
        <taxon>Bombyx</taxon>
    </lineage>
</organism>
<evidence type="ECO:0000256" key="2">
    <source>
        <dbReference type="ARBA" id="ARBA00022525"/>
    </source>
</evidence>
<evidence type="ECO:0000256" key="3">
    <source>
        <dbReference type="SAM" id="SignalP"/>
    </source>
</evidence>
<dbReference type="KEGG" id="bmor:105841998"/>
<keyword evidence="3" id="KW-0732">Signal</keyword>
<dbReference type="EnsemblMetazoa" id="XM_012692350.3">
    <property type="protein sequence ID" value="XP_012547804.1"/>
    <property type="gene ID" value="LOC105841998"/>
</dbReference>
<dbReference type="SMART" id="SM01318">
    <property type="entry name" value="SVWC"/>
    <property type="match status" value="1"/>
</dbReference>
<keyword evidence="6" id="KW-1185">Reference proteome</keyword>
<dbReference type="Pfam" id="PF15430">
    <property type="entry name" value="SVWC"/>
    <property type="match status" value="1"/>
</dbReference>